<dbReference type="GeneID" id="18923028"/>
<dbReference type="RefSeq" id="XP_007410448.1">
    <property type="nucleotide sequence ID" value="XM_007410386.1"/>
</dbReference>
<dbReference type="VEuPathDB" id="FungiDB:MELLADRAFT_106895"/>
<evidence type="ECO:0000313" key="2">
    <source>
        <dbReference type="Proteomes" id="UP000001072"/>
    </source>
</evidence>
<keyword evidence="2" id="KW-1185">Reference proteome</keyword>
<sequence length="310" mass="35373">MVISILPYHYNAEKDSEAADIHTAIKLATQIVNVVTLRTINEEDIKMLRNLLRQYREHLQKAWPNIRSKPNLHYAQHLRIKSGVLARRHTLLRTVTGTMLKAHTQKSLFKHIQKNMNPTCRNHLGLEDLTASTTSKWRSFTPPDQNLPIIVNFLQELGHDPRAPLPALESTSYWKHANKIFSPFSTHKGNSSIQLHNQPKSQHFEYGLIQHIVRLSKDLTQFFIVDCFPSLNGTDCLLNPYQTLPHLKADVVYRSPLIRKCFSVDNIFGHCVVVENPCDTFGISLDTNIVVGLRSMAIIDMSSSYEECGV</sequence>
<protein>
    <submittedName>
        <fullName evidence="1">Uncharacterized protein</fullName>
    </submittedName>
</protein>
<proteinExistence type="predicted"/>
<gene>
    <name evidence="1" type="ORF">MELLADRAFT_106895</name>
</gene>
<name>F4RMZ9_MELLP</name>
<dbReference type="KEGG" id="mlr:MELLADRAFT_106895"/>
<dbReference type="EMBL" id="GL883109">
    <property type="protein sequence ID" value="EGG06210.1"/>
    <property type="molecule type" value="Genomic_DNA"/>
</dbReference>
<evidence type="ECO:0000313" key="1">
    <source>
        <dbReference type="EMBL" id="EGG06210.1"/>
    </source>
</evidence>
<dbReference type="InParanoid" id="F4RMZ9"/>
<organism evidence="2">
    <name type="scientific">Melampsora larici-populina (strain 98AG31 / pathotype 3-4-7)</name>
    <name type="common">Poplar leaf rust fungus</name>
    <dbReference type="NCBI Taxonomy" id="747676"/>
    <lineage>
        <taxon>Eukaryota</taxon>
        <taxon>Fungi</taxon>
        <taxon>Dikarya</taxon>
        <taxon>Basidiomycota</taxon>
        <taxon>Pucciniomycotina</taxon>
        <taxon>Pucciniomycetes</taxon>
        <taxon>Pucciniales</taxon>
        <taxon>Melampsoraceae</taxon>
        <taxon>Melampsora</taxon>
    </lineage>
</organism>
<reference evidence="2" key="1">
    <citation type="journal article" date="2011" name="Proc. Natl. Acad. Sci. U.S.A.">
        <title>Obligate biotrophy features unraveled by the genomic analysis of rust fungi.</title>
        <authorList>
            <person name="Duplessis S."/>
            <person name="Cuomo C.A."/>
            <person name="Lin Y.-C."/>
            <person name="Aerts A."/>
            <person name="Tisserant E."/>
            <person name="Veneault-Fourrey C."/>
            <person name="Joly D.L."/>
            <person name="Hacquard S."/>
            <person name="Amselem J."/>
            <person name="Cantarel B.L."/>
            <person name="Chiu R."/>
            <person name="Coutinho P.M."/>
            <person name="Feau N."/>
            <person name="Field M."/>
            <person name="Frey P."/>
            <person name="Gelhaye E."/>
            <person name="Goldberg J."/>
            <person name="Grabherr M.G."/>
            <person name="Kodira C.D."/>
            <person name="Kohler A."/>
            <person name="Kuees U."/>
            <person name="Lindquist E.A."/>
            <person name="Lucas S.M."/>
            <person name="Mago R."/>
            <person name="Mauceli E."/>
            <person name="Morin E."/>
            <person name="Murat C."/>
            <person name="Pangilinan J.L."/>
            <person name="Park R."/>
            <person name="Pearson M."/>
            <person name="Quesneville H."/>
            <person name="Rouhier N."/>
            <person name="Sakthikumar S."/>
            <person name="Salamov A.A."/>
            <person name="Schmutz J."/>
            <person name="Selles B."/>
            <person name="Shapiro H."/>
            <person name="Tanguay P."/>
            <person name="Tuskan G.A."/>
            <person name="Henrissat B."/>
            <person name="Van de Peer Y."/>
            <person name="Rouze P."/>
            <person name="Ellis J.G."/>
            <person name="Dodds P.N."/>
            <person name="Schein J.E."/>
            <person name="Zhong S."/>
            <person name="Hamelin R.C."/>
            <person name="Grigoriev I.V."/>
            <person name="Szabo L.J."/>
            <person name="Martin F."/>
        </authorList>
    </citation>
    <scope>NUCLEOTIDE SEQUENCE [LARGE SCALE GENOMIC DNA]</scope>
    <source>
        <strain evidence="2">98AG31 / pathotype 3-4-7</strain>
    </source>
</reference>
<accession>F4RMZ9</accession>
<dbReference type="HOGENOM" id="CLU_065209_0_0_1"/>
<dbReference type="AlphaFoldDB" id="F4RMZ9"/>
<dbReference type="Proteomes" id="UP000001072">
    <property type="component" value="Unassembled WGS sequence"/>
</dbReference>